<accession>A0AAC9I7J8</accession>
<gene>
    <name evidence="2" type="ORF">EM308_15375</name>
</gene>
<dbReference type="EMBL" id="CP017479">
    <property type="protein sequence ID" value="AOW10761.1"/>
    <property type="molecule type" value="Genomic_DNA"/>
</dbReference>
<dbReference type="InterPro" id="IPR038678">
    <property type="entry name" value="Spondin_N_sf"/>
</dbReference>
<sequence length="432" mass="45261">MNKKRLRFLPIALVASVFIFGSCSDDKDKNMVENKSTKTITIENVLDSKLLVESGTFQNSGASPVIFPGNSVSFSFYAGPGQSLSFATMYGLSNDLFFAPNNPGIKLYDDSGKPITGDVSSQIDIWDNGTRVNEAPGANVTHPGVAETTAKNIKKVGGTTDDYGHSFLAASQLMSVSLAYNGNSNFTVTISNISGGKANETGFSPGVWAISNVAGGNPLMPNPIYAKDQPSANGLTNIAEAGMTANMSSYLTANTGLFTGLSPVLVVVYKGDNNPFFQTGEKDRGEGLKDIAQTGNADALYNALKSKAGVKSVYVLKEATTTALLPRIKGAAGGKVSQMLTLEEGDKISIATMFGSSSDWFYATKSGDIKASASGDVSSSIELFDNGTTVDQYPGAGIRPAPSASRVISVLPNPNPFTTIPATSNIIKVTLQ</sequence>
<evidence type="ECO:0000313" key="3">
    <source>
        <dbReference type="Proteomes" id="UP000175968"/>
    </source>
</evidence>
<dbReference type="RefSeq" id="WP_035638456.1">
    <property type="nucleotide sequence ID" value="NZ_CP017479.1"/>
</dbReference>
<keyword evidence="3" id="KW-1185">Reference proteome</keyword>
<evidence type="ECO:0000313" key="2">
    <source>
        <dbReference type="EMBL" id="AOW10761.1"/>
    </source>
</evidence>
<proteinExistence type="predicted"/>
<dbReference type="InterPro" id="IPR009465">
    <property type="entry name" value="Spondin_N"/>
</dbReference>
<reference evidence="2 3" key="1">
    <citation type="submission" date="2016-10" db="EMBL/GenBank/DDBJ databases">
        <title>Flavobacterium gilvum sp. nov., isolated from stream water.</title>
        <authorList>
            <person name="Shin S.-K."/>
            <person name="Cho Y.-J."/>
            <person name="Yi H."/>
        </authorList>
    </citation>
    <scope>NUCLEOTIDE SEQUENCE [LARGE SCALE GENOMIC DNA]</scope>
    <source>
        <strain evidence="2 3">EM1308</strain>
    </source>
</reference>
<feature type="chain" id="PRO_5042289331" description="Spondin domain-containing protein" evidence="1">
    <location>
        <begin position="25"/>
        <end position="432"/>
    </location>
</feature>
<evidence type="ECO:0008006" key="4">
    <source>
        <dbReference type="Google" id="ProtNLM"/>
    </source>
</evidence>
<keyword evidence="1" id="KW-0732">Signal</keyword>
<name>A0AAC9I7J8_9FLAO</name>
<protein>
    <recommendedName>
        <fullName evidence="4">Spondin domain-containing protein</fullName>
    </recommendedName>
</protein>
<feature type="signal peptide" evidence="1">
    <location>
        <begin position="1"/>
        <end position="24"/>
    </location>
</feature>
<dbReference type="Gene3D" id="2.60.40.2130">
    <property type="entry name" value="F-spondin domain"/>
    <property type="match status" value="2"/>
</dbReference>
<dbReference type="Proteomes" id="UP000175968">
    <property type="component" value="Chromosome"/>
</dbReference>
<dbReference type="PROSITE" id="PS51257">
    <property type="entry name" value="PROKAR_LIPOPROTEIN"/>
    <property type="match status" value="1"/>
</dbReference>
<dbReference type="KEGG" id="fgl:EM308_15375"/>
<dbReference type="NCBIfam" id="NF038123">
    <property type="entry name" value="NF038123_dom"/>
    <property type="match status" value="2"/>
</dbReference>
<evidence type="ECO:0000256" key="1">
    <source>
        <dbReference type="SAM" id="SignalP"/>
    </source>
</evidence>
<dbReference type="AlphaFoldDB" id="A0AAC9I7J8"/>
<organism evidence="2 3">
    <name type="scientific">Flavobacterium gilvum</name>
    <dbReference type="NCBI Taxonomy" id="1492737"/>
    <lineage>
        <taxon>Bacteria</taxon>
        <taxon>Pseudomonadati</taxon>
        <taxon>Bacteroidota</taxon>
        <taxon>Flavobacteriia</taxon>
        <taxon>Flavobacteriales</taxon>
        <taxon>Flavobacteriaceae</taxon>
        <taxon>Flavobacterium</taxon>
    </lineage>
</organism>